<dbReference type="PROSITE" id="PS50109">
    <property type="entry name" value="HIS_KIN"/>
    <property type="match status" value="1"/>
</dbReference>
<dbReference type="InterPro" id="IPR036890">
    <property type="entry name" value="HATPase_C_sf"/>
</dbReference>
<evidence type="ECO:0000313" key="9">
    <source>
        <dbReference type="EMBL" id="TCT01582.1"/>
    </source>
</evidence>
<keyword evidence="3" id="KW-0808">Transferase</keyword>
<evidence type="ECO:0000256" key="6">
    <source>
        <dbReference type="SAM" id="MobiDB-lite"/>
    </source>
</evidence>
<name>A0A4R3LMP1_9HYPH</name>
<dbReference type="Pfam" id="PF00989">
    <property type="entry name" value="PAS"/>
    <property type="match status" value="1"/>
</dbReference>
<dbReference type="CDD" id="cd00130">
    <property type="entry name" value="PAS"/>
    <property type="match status" value="1"/>
</dbReference>
<dbReference type="SUPFAM" id="SSF55785">
    <property type="entry name" value="PYP-like sensor domain (PAS domain)"/>
    <property type="match status" value="1"/>
</dbReference>
<feature type="compositionally biased region" description="Pro residues" evidence="6">
    <location>
        <begin position="114"/>
        <end position="126"/>
    </location>
</feature>
<dbReference type="AlphaFoldDB" id="A0A4R3LMP1"/>
<evidence type="ECO:0000259" key="7">
    <source>
        <dbReference type="PROSITE" id="PS50109"/>
    </source>
</evidence>
<evidence type="ECO:0000256" key="5">
    <source>
        <dbReference type="ARBA" id="ARBA00023136"/>
    </source>
</evidence>
<feature type="region of interest" description="Disordered" evidence="6">
    <location>
        <begin position="112"/>
        <end position="131"/>
    </location>
</feature>
<dbReference type="GO" id="GO:0000156">
    <property type="term" value="F:phosphorelay response regulator activity"/>
    <property type="evidence" value="ECO:0007669"/>
    <property type="project" value="TreeGrafter"/>
</dbReference>
<keyword evidence="10" id="KW-1185">Reference proteome</keyword>
<feature type="region of interest" description="Disordered" evidence="6">
    <location>
        <begin position="276"/>
        <end position="379"/>
    </location>
</feature>
<dbReference type="GO" id="GO:0007234">
    <property type="term" value="P:osmosensory signaling via phosphorelay pathway"/>
    <property type="evidence" value="ECO:0007669"/>
    <property type="project" value="TreeGrafter"/>
</dbReference>
<evidence type="ECO:0000256" key="3">
    <source>
        <dbReference type="ARBA" id="ARBA00022679"/>
    </source>
</evidence>
<evidence type="ECO:0000259" key="8">
    <source>
        <dbReference type="PROSITE" id="PS50112"/>
    </source>
</evidence>
<dbReference type="Gene3D" id="3.30.450.20">
    <property type="entry name" value="PAS domain"/>
    <property type="match status" value="1"/>
</dbReference>
<comment type="catalytic activity">
    <reaction evidence="1">
        <text>ATP + protein L-histidine = ADP + protein N-phospho-L-histidine.</text>
        <dbReference type="EC" id="2.7.13.3"/>
    </reaction>
</comment>
<dbReference type="InterPro" id="IPR013767">
    <property type="entry name" value="PAS_fold"/>
</dbReference>
<sequence length="865" mass="90201">MSEHTSRLLSLNEPAFAALRRAEYASFLVSMPDAKVVAATPPCAGLGVIEGASAPMGAKIVARTVAAAASPTARLERVRLPTGFVPVVFSCTTMSSALGRLVLFADPRALAPTTPTPLDPGGPQPGPRRDAARPLRFTWEADAQGRLCALSPAFVDALAPRLSAWRGRTFADLAADGVLRDVAPVVDLMAAGASFSNAVLWTGGAAARRIEIGGVPLFDGAKRRIGIRGFGLIWDASPEAAEPEAARNVVPLRGGTLSPRERSAFHEIARTLTDAIDGWPKPAAPPAPPVSPAPVSPPAPVFHAPPNAAIVSDSPDARVRASTAPPPETPGHETPRAPEASPTLSPMAEAEPPADAPSPPAPDPDGTAAPPPAARPAPTILPAARVPLDETLLDTLPFGLAVEQGGDLVHVNATLLAWAGTGDRSAFAATGGLGARLVPAAQGRGRFEMDGVDGARLPVEVRVMSVPWRGETARLTVVRRIEDAPPSIPPADVGAERALARSQALDVVPYAVFVLDQAGSIDELNRAAADLSGFARDELRGEPFALLFSSASQSAAVGLLDAAAAAPEGSPPGQASVTLRHRIGRETPMEAVLARATEMPPRFCLILRPPSAAETAQRDAPAVPAAASVLMSWAPPHDPATPVEPFVRRMSHAVRVPLTSILGFVEAVRASTFGPVGNSRYAKQAEAAALAGQHLLASLADIEHLLPVSTEDGREAVDINAVLDAAIDHIIPSARRRRILIRQDCETGLDTWFDPEALARALRLLLEEAVRATPSGGQVIVSARRRKADPGVVVMIRDGGAGLTEEEIAQALSPFRAAGTSDRFTSAGLPFRMARIAAVMRANGGELRLRRGVESGLLCEIHLPA</sequence>
<feature type="compositionally biased region" description="Pro residues" evidence="6">
    <location>
        <begin position="282"/>
        <end position="300"/>
    </location>
</feature>
<keyword evidence="5" id="KW-0472">Membrane</keyword>
<dbReference type="PROSITE" id="PS50112">
    <property type="entry name" value="PAS"/>
    <property type="match status" value="1"/>
</dbReference>
<dbReference type="InterPro" id="IPR050351">
    <property type="entry name" value="BphY/WalK/GraS-like"/>
</dbReference>
<dbReference type="GO" id="GO:0004673">
    <property type="term" value="F:protein histidine kinase activity"/>
    <property type="evidence" value="ECO:0007669"/>
    <property type="project" value="UniProtKB-EC"/>
</dbReference>
<evidence type="ECO:0000256" key="1">
    <source>
        <dbReference type="ARBA" id="ARBA00000085"/>
    </source>
</evidence>
<dbReference type="GO" id="GO:0006355">
    <property type="term" value="P:regulation of DNA-templated transcription"/>
    <property type="evidence" value="ECO:0007669"/>
    <property type="project" value="InterPro"/>
</dbReference>
<reference evidence="9 10" key="1">
    <citation type="submission" date="2019-03" db="EMBL/GenBank/DDBJ databases">
        <title>Genomic Encyclopedia of Type Strains, Phase IV (KMG-IV): sequencing the most valuable type-strain genomes for metagenomic binning, comparative biology and taxonomic classification.</title>
        <authorList>
            <person name="Goeker M."/>
        </authorList>
    </citation>
    <scope>NUCLEOTIDE SEQUENCE [LARGE SCALE GENOMIC DNA]</scope>
    <source>
        <strain evidence="9 10">DSM 9035</strain>
    </source>
</reference>
<dbReference type="Proteomes" id="UP000294664">
    <property type="component" value="Unassembled WGS sequence"/>
</dbReference>
<protein>
    <recommendedName>
        <fullName evidence="2">histidine kinase</fullName>
        <ecNumber evidence="2">2.7.13.3</ecNumber>
    </recommendedName>
</protein>
<dbReference type="InterPro" id="IPR005467">
    <property type="entry name" value="His_kinase_dom"/>
</dbReference>
<dbReference type="GO" id="GO:0030295">
    <property type="term" value="F:protein kinase activator activity"/>
    <property type="evidence" value="ECO:0007669"/>
    <property type="project" value="TreeGrafter"/>
</dbReference>
<comment type="caution">
    <text evidence="9">The sequence shown here is derived from an EMBL/GenBank/DDBJ whole genome shotgun (WGS) entry which is preliminary data.</text>
</comment>
<feature type="domain" description="PAS" evidence="8">
    <location>
        <begin position="503"/>
        <end position="542"/>
    </location>
</feature>
<dbReference type="GO" id="GO:0016020">
    <property type="term" value="C:membrane"/>
    <property type="evidence" value="ECO:0007669"/>
    <property type="project" value="UniProtKB-SubCell"/>
</dbReference>
<feature type="domain" description="Histidine kinase" evidence="7">
    <location>
        <begin position="649"/>
        <end position="865"/>
    </location>
</feature>
<gene>
    <name evidence="9" type="ORF">EDC64_11882</name>
</gene>
<evidence type="ECO:0000256" key="4">
    <source>
        <dbReference type="ARBA" id="ARBA00022777"/>
    </source>
</evidence>
<feature type="compositionally biased region" description="Pro residues" evidence="6">
    <location>
        <begin position="354"/>
        <end position="375"/>
    </location>
</feature>
<dbReference type="Pfam" id="PF02518">
    <property type="entry name" value="HATPase_c"/>
    <property type="match status" value="1"/>
</dbReference>
<proteinExistence type="predicted"/>
<dbReference type="Gene3D" id="3.30.565.10">
    <property type="entry name" value="Histidine kinase-like ATPase, C-terminal domain"/>
    <property type="match status" value="1"/>
</dbReference>
<dbReference type="EMBL" id="SMAI01000018">
    <property type="protein sequence ID" value="TCT01582.1"/>
    <property type="molecule type" value="Genomic_DNA"/>
</dbReference>
<dbReference type="OrthoDB" id="9813151at2"/>
<dbReference type="PANTHER" id="PTHR42878">
    <property type="entry name" value="TWO-COMPONENT HISTIDINE KINASE"/>
    <property type="match status" value="1"/>
</dbReference>
<dbReference type="RefSeq" id="WP_132035301.1">
    <property type="nucleotide sequence ID" value="NZ_SMAI01000018.1"/>
</dbReference>
<keyword evidence="4" id="KW-0418">Kinase</keyword>
<accession>A0A4R3LMP1</accession>
<dbReference type="NCBIfam" id="TIGR00229">
    <property type="entry name" value="sensory_box"/>
    <property type="match status" value="1"/>
</dbReference>
<organism evidence="9 10">
    <name type="scientific">Aquabacter spiritensis</name>
    <dbReference type="NCBI Taxonomy" id="933073"/>
    <lineage>
        <taxon>Bacteria</taxon>
        <taxon>Pseudomonadati</taxon>
        <taxon>Pseudomonadota</taxon>
        <taxon>Alphaproteobacteria</taxon>
        <taxon>Hyphomicrobiales</taxon>
        <taxon>Xanthobacteraceae</taxon>
        <taxon>Aquabacter</taxon>
    </lineage>
</organism>
<dbReference type="InterPro" id="IPR035965">
    <property type="entry name" value="PAS-like_dom_sf"/>
</dbReference>
<evidence type="ECO:0000256" key="2">
    <source>
        <dbReference type="ARBA" id="ARBA00012438"/>
    </source>
</evidence>
<dbReference type="EC" id="2.7.13.3" evidence="2"/>
<dbReference type="InterPro" id="IPR003594">
    <property type="entry name" value="HATPase_dom"/>
</dbReference>
<dbReference type="SMART" id="SM00387">
    <property type="entry name" value="HATPase_c"/>
    <property type="match status" value="1"/>
</dbReference>
<dbReference type="PANTHER" id="PTHR42878:SF14">
    <property type="entry name" value="OSMOLARITY TWO-COMPONENT SYSTEM PROTEIN SSK1"/>
    <property type="match status" value="1"/>
</dbReference>
<dbReference type="InterPro" id="IPR000014">
    <property type="entry name" value="PAS"/>
</dbReference>
<evidence type="ECO:0000313" key="10">
    <source>
        <dbReference type="Proteomes" id="UP000294664"/>
    </source>
</evidence>
<dbReference type="SMART" id="SM00091">
    <property type="entry name" value="PAS"/>
    <property type="match status" value="1"/>
</dbReference>
<dbReference type="SUPFAM" id="SSF55874">
    <property type="entry name" value="ATPase domain of HSP90 chaperone/DNA topoisomerase II/histidine kinase"/>
    <property type="match status" value="1"/>
</dbReference>